<feature type="compositionally biased region" description="Acidic residues" evidence="2">
    <location>
        <begin position="15"/>
        <end position="25"/>
    </location>
</feature>
<dbReference type="GO" id="GO:0008168">
    <property type="term" value="F:methyltransferase activity"/>
    <property type="evidence" value="ECO:0007669"/>
    <property type="project" value="UniProtKB-KW"/>
</dbReference>
<evidence type="ECO:0000256" key="2">
    <source>
        <dbReference type="SAM" id="MobiDB-lite"/>
    </source>
</evidence>
<dbReference type="EMBL" id="JAGMUU010000025">
    <property type="protein sequence ID" value="KAH7123394.1"/>
    <property type="molecule type" value="Genomic_DNA"/>
</dbReference>
<evidence type="ECO:0000256" key="1">
    <source>
        <dbReference type="ARBA" id="ARBA00038158"/>
    </source>
</evidence>
<dbReference type="GO" id="GO:0032259">
    <property type="term" value="P:methylation"/>
    <property type="evidence" value="ECO:0007669"/>
    <property type="project" value="UniProtKB-KW"/>
</dbReference>
<dbReference type="OrthoDB" id="2013972at2759"/>
<dbReference type="Proteomes" id="UP000717696">
    <property type="component" value="Unassembled WGS sequence"/>
</dbReference>
<protein>
    <submittedName>
        <fullName evidence="3">Methyltransferase domain-containing protein</fullName>
    </submittedName>
</protein>
<dbReference type="Gene3D" id="3.40.50.150">
    <property type="entry name" value="Vaccinia Virus protein VP39"/>
    <property type="match status" value="1"/>
</dbReference>
<accession>A0A9P9IL66</accession>
<dbReference type="InterPro" id="IPR029063">
    <property type="entry name" value="SAM-dependent_MTases_sf"/>
</dbReference>
<comment type="caution">
    <text evidence="3">The sequence shown here is derived from an EMBL/GenBank/DDBJ whole genome shotgun (WGS) entry which is preliminary data.</text>
</comment>
<keyword evidence="3" id="KW-0489">Methyltransferase</keyword>
<feature type="region of interest" description="Disordered" evidence="2">
    <location>
        <begin position="1"/>
        <end position="27"/>
    </location>
</feature>
<dbReference type="PANTHER" id="PTHR43591:SF24">
    <property type="entry name" value="2-METHOXY-6-POLYPRENYL-1,4-BENZOQUINOL METHYLASE, MITOCHONDRIAL"/>
    <property type="match status" value="1"/>
</dbReference>
<dbReference type="SUPFAM" id="SSF53335">
    <property type="entry name" value="S-adenosyl-L-methionine-dependent methyltransferases"/>
    <property type="match status" value="1"/>
</dbReference>
<reference evidence="3" key="1">
    <citation type="journal article" date="2021" name="Nat. Commun.">
        <title>Genetic determinants of endophytism in the Arabidopsis root mycobiome.</title>
        <authorList>
            <person name="Mesny F."/>
            <person name="Miyauchi S."/>
            <person name="Thiergart T."/>
            <person name="Pickel B."/>
            <person name="Atanasova L."/>
            <person name="Karlsson M."/>
            <person name="Huettel B."/>
            <person name="Barry K.W."/>
            <person name="Haridas S."/>
            <person name="Chen C."/>
            <person name="Bauer D."/>
            <person name="Andreopoulos W."/>
            <person name="Pangilinan J."/>
            <person name="LaButti K."/>
            <person name="Riley R."/>
            <person name="Lipzen A."/>
            <person name="Clum A."/>
            <person name="Drula E."/>
            <person name="Henrissat B."/>
            <person name="Kohler A."/>
            <person name="Grigoriev I.V."/>
            <person name="Martin F.M."/>
            <person name="Hacquard S."/>
        </authorList>
    </citation>
    <scope>NUCLEOTIDE SEQUENCE</scope>
    <source>
        <strain evidence="3">MPI-CAGE-AT-0021</strain>
    </source>
</reference>
<comment type="similarity">
    <text evidence="1">Belongs to the methyltransferase superfamily. LaeA methyltransferase family.</text>
</comment>
<keyword evidence="3" id="KW-0808">Transferase</keyword>
<keyword evidence="4" id="KW-1185">Reference proteome</keyword>
<name>A0A9P9IL66_9HYPO</name>
<dbReference type="Pfam" id="PF13489">
    <property type="entry name" value="Methyltransf_23"/>
    <property type="match status" value="1"/>
</dbReference>
<sequence length="327" mass="37329">MAASDNPGVMHPLDVDDQPAEDSGLDDVVHEESSTASLTSSILNYREENGRRYHAYDVEKYQLPNDELEQERLDITHHLWLLVQDNRLFRCPLKRPIRVLDVGTGTGIWAIDVADEHPQAEVIGIDISPIQPSWVPPNLTFQVDDLEKTWEFGGNYDLVFIRSMIGSFKSWPSIFGQAFLSLGSGGFVEVQDHQYPLVCDDDTIENTNILQWTKHLIEAAKRAERSITVAKDFEKLLEEAGFVDVKVIKGQVPMNAWPKSKQLKERGFFCRHILDVGIEGISMRYFTEKLSWSVEEATVFLASVRKDVSNLDIHGYWWTYTVYGRKP</sequence>
<dbReference type="PANTHER" id="PTHR43591">
    <property type="entry name" value="METHYLTRANSFERASE"/>
    <property type="match status" value="1"/>
</dbReference>
<gene>
    <name evidence="3" type="ORF">B0J13DRAFT_566561</name>
</gene>
<organism evidence="3 4">
    <name type="scientific">Dactylonectria estremocensis</name>
    <dbReference type="NCBI Taxonomy" id="1079267"/>
    <lineage>
        <taxon>Eukaryota</taxon>
        <taxon>Fungi</taxon>
        <taxon>Dikarya</taxon>
        <taxon>Ascomycota</taxon>
        <taxon>Pezizomycotina</taxon>
        <taxon>Sordariomycetes</taxon>
        <taxon>Hypocreomycetidae</taxon>
        <taxon>Hypocreales</taxon>
        <taxon>Nectriaceae</taxon>
        <taxon>Dactylonectria</taxon>
    </lineage>
</organism>
<evidence type="ECO:0000313" key="4">
    <source>
        <dbReference type="Proteomes" id="UP000717696"/>
    </source>
</evidence>
<proteinExistence type="inferred from homology"/>
<evidence type="ECO:0000313" key="3">
    <source>
        <dbReference type="EMBL" id="KAH7123394.1"/>
    </source>
</evidence>
<dbReference type="CDD" id="cd02440">
    <property type="entry name" value="AdoMet_MTases"/>
    <property type="match status" value="1"/>
</dbReference>
<dbReference type="AlphaFoldDB" id="A0A9P9IL66"/>